<dbReference type="AlphaFoldDB" id="G0PIQ1"/>
<feature type="domain" description="Smr" evidence="2">
    <location>
        <begin position="81"/>
        <end position="154"/>
    </location>
</feature>
<dbReference type="InterPro" id="IPR036063">
    <property type="entry name" value="Smr_dom_sf"/>
</dbReference>
<dbReference type="HOGENOM" id="CLU_1361507_0_0_1"/>
<dbReference type="InParanoid" id="G0PIQ1"/>
<dbReference type="EMBL" id="GL380590">
    <property type="protein sequence ID" value="EGT58234.1"/>
    <property type="molecule type" value="Genomic_DNA"/>
</dbReference>
<keyword evidence="4" id="KW-1185">Reference proteome</keyword>
<feature type="compositionally biased region" description="Polar residues" evidence="1">
    <location>
        <begin position="175"/>
        <end position="186"/>
    </location>
</feature>
<gene>
    <name evidence="3" type="ORF">CAEBREN_09840</name>
</gene>
<reference evidence="4" key="1">
    <citation type="submission" date="2011-07" db="EMBL/GenBank/DDBJ databases">
        <authorList>
            <consortium name="Caenorhabditis brenneri Sequencing and Analysis Consortium"/>
            <person name="Wilson R.K."/>
        </authorList>
    </citation>
    <scope>NUCLEOTIDE SEQUENCE [LARGE SCALE GENOMIC DNA]</scope>
    <source>
        <strain evidence="4">PB2801</strain>
    </source>
</reference>
<name>G0PIQ1_CAEBE</name>
<dbReference type="SUPFAM" id="SSF160443">
    <property type="entry name" value="SMR domain-like"/>
    <property type="match status" value="1"/>
</dbReference>
<organism evidence="4">
    <name type="scientific">Caenorhabditis brenneri</name>
    <name type="common">Nematode worm</name>
    <dbReference type="NCBI Taxonomy" id="135651"/>
    <lineage>
        <taxon>Eukaryota</taxon>
        <taxon>Metazoa</taxon>
        <taxon>Ecdysozoa</taxon>
        <taxon>Nematoda</taxon>
        <taxon>Chromadorea</taxon>
        <taxon>Rhabditida</taxon>
        <taxon>Rhabditina</taxon>
        <taxon>Rhabditomorpha</taxon>
        <taxon>Rhabditoidea</taxon>
        <taxon>Rhabditidae</taxon>
        <taxon>Peloderinae</taxon>
        <taxon>Caenorhabditis</taxon>
    </lineage>
</organism>
<accession>G0PIQ1</accession>
<evidence type="ECO:0000313" key="3">
    <source>
        <dbReference type="EMBL" id="EGT58234.1"/>
    </source>
</evidence>
<evidence type="ECO:0000256" key="1">
    <source>
        <dbReference type="SAM" id="MobiDB-lite"/>
    </source>
</evidence>
<dbReference type="STRING" id="135651.G0PIQ1"/>
<evidence type="ECO:0000313" key="4">
    <source>
        <dbReference type="Proteomes" id="UP000008068"/>
    </source>
</evidence>
<dbReference type="Gene3D" id="3.30.1370.110">
    <property type="match status" value="1"/>
</dbReference>
<dbReference type="Proteomes" id="UP000008068">
    <property type="component" value="Unassembled WGS sequence"/>
</dbReference>
<dbReference type="InterPro" id="IPR002625">
    <property type="entry name" value="Smr_dom"/>
</dbReference>
<feature type="region of interest" description="Disordered" evidence="1">
    <location>
        <begin position="160"/>
        <end position="186"/>
    </location>
</feature>
<proteinExistence type="predicted"/>
<protein>
    <recommendedName>
        <fullName evidence="2">Smr domain-containing protein</fullName>
    </recommendedName>
</protein>
<sequence length="201" mass="23441">MTIEYYPDSEPDRRAHIKMQIEVAALYIDRKEAKGNERKDIEKRINKKKKKKDAVGHVAQDIERTINKEVEMWNWEWPKARNYIDLHWATLNGALDLVARRVAGSRAKKWYLETGVGNHSVGHFPVIKEALLARYGEDIQVHDLDKGILVLKAEREEAEHRRRSVRSRKRSTRRLQPSTWPGQRPKTTLICTGPQCKEPSI</sequence>
<dbReference type="FunCoup" id="G0PIQ1">
    <property type="interactions" value="8"/>
</dbReference>
<feature type="compositionally biased region" description="Basic residues" evidence="1">
    <location>
        <begin position="161"/>
        <end position="173"/>
    </location>
</feature>
<evidence type="ECO:0000259" key="2">
    <source>
        <dbReference type="SMART" id="SM00463"/>
    </source>
</evidence>
<dbReference type="SMART" id="SM00463">
    <property type="entry name" value="SMR"/>
    <property type="match status" value="1"/>
</dbReference>